<dbReference type="Proteomes" id="UP001598448">
    <property type="component" value="Unassembled WGS sequence"/>
</dbReference>
<dbReference type="PROSITE" id="PS50043">
    <property type="entry name" value="HTH_LUXR_2"/>
    <property type="match status" value="1"/>
</dbReference>
<dbReference type="PANTHER" id="PTHR34293">
    <property type="entry name" value="HTH-TYPE TRANSCRIPTIONAL REGULATOR TRMBL2"/>
    <property type="match status" value="1"/>
</dbReference>
<protein>
    <submittedName>
        <fullName evidence="2">LuxR C-terminal-related transcriptional regulator</fullName>
    </submittedName>
</protein>
<dbReference type="InterPro" id="IPR000792">
    <property type="entry name" value="Tscrpt_reg_LuxR_C"/>
</dbReference>
<dbReference type="Pfam" id="PF00196">
    <property type="entry name" value="GerE"/>
    <property type="match status" value="1"/>
</dbReference>
<reference evidence="2 3" key="1">
    <citation type="submission" date="2024-09" db="EMBL/GenBank/DDBJ databases">
        <title>The Natural Products Discovery Center: Release of the First 8490 Sequenced Strains for Exploring Actinobacteria Biosynthetic Diversity.</title>
        <authorList>
            <person name="Kalkreuter E."/>
            <person name="Kautsar S.A."/>
            <person name="Yang D."/>
            <person name="Bader C.D."/>
            <person name="Teijaro C.N."/>
            <person name="Fluegel L."/>
            <person name="Davis C.M."/>
            <person name="Simpson J.R."/>
            <person name="Lauterbach L."/>
            <person name="Steele A.D."/>
            <person name="Gui C."/>
            <person name="Meng S."/>
            <person name="Li G."/>
            <person name="Viehrig K."/>
            <person name="Ye F."/>
            <person name="Su P."/>
            <person name="Kiefer A.F."/>
            <person name="Nichols A."/>
            <person name="Cepeda A.J."/>
            <person name="Yan W."/>
            <person name="Fan B."/>
            <person name="Jiang Y."/>
            <person name="Adhikari A."/>
            <person name="Zheng C.-J."/>
            <person name="Schuster L."/>
            <person name="Cowan T.M."/>
            <person name="Smanski M.J."/>
            <person name="Chevrette M.G."/>
            <person name="De Carvalho L.P.S."/>
            <person name="Shen B."/>
        </authorList>
    </citation>
    <scope>NUCLEOTIDE SEQUENCE [LARGE SCALE GENOMIC DNA]</scope>
    <source>
        <strain evidence="2 3">NPDC058348</strain>
    </source>
</reference>
<accession>A0ABW6FH86</accession>
<gene>
    <name evidence="2" type="ORF">ACFWJN_02565</name>
</gene>
<dbReference type="SMART" id="SM00421">
    <property type="entry name" value="HTH_LUXR"/>
    <property type="match status" value="1"/>
</dbReference>
<dbReference type="InterPro" id="IPR016032">
    <property type="entry name" value="Sig_transdc_resp-reg_C-effctor"/>
</dbReference>
<organism evidence="2 3">
    <name type="scientific">Streptomyces albidochromogenes</name>
    <dbReference type="NCBI Taxonomy" id="329524"/>
    <lineage>
        <taxon>Bacteria</taxon>
        <taxon>Bacillati</taxon>
        <taxon>Actinomycetota</taxon>
        <taxon>Actinomycetes</taxon>
        <taxon>Kitasatosporales</taxon>
        <taxon>Streptomycetaceae</taxon>
        <taxon>Streptomyces</taxon>
    </lineage>
</organism>
<proteinExistence type="predicted"/>
<dbReference type="Gene3D" id="1.10.10.10">
    <property type="entry name" value="Winged helix-like DNA-binding domain superfamily/Winged helix DNA-binding domain"/>
    <property type="match status" value="1"/>
</dbReference>
<dbReference type="EMBL" id="JBHXIJ010000008">
    <property type="protein sequence ID" value="MFD5097858.1"/>
    <property type="molecule type" value="Genomic_DNA"/>
</dbReference>
<dbReference type="InterPro" id="IPR051797">
    <property type="entry name" value="TrmB-like"/>
</dbReference>
<evidence type="ECO:0000313" key="2">
    <source>
        <dbReference type="EMBL" id="MFD5097858.1"/>
    </source>
</evidence>
<dbReference type="SUPFAM" id="SSF46894">
    <property type="entry name" value="C-terminal effector domain of the bipartite response regulators"/>
    <property type="match status" value="1"/>
</dbReference>
<evidence type="ECO:0000259" key="1">
    <source>
        <dbReference type="PROSITE" id="PS50043"/>
    </source>
</evidence>
<dbReference type="PANTHER" id="PTHR34293:SF1">
    <property type="entry name" value="HTH-TYPE TRANSCRIPTIONAL REGULATOR TRMBL2"/>
    <property type="match status" value="1"/>
</dbReference>
<sequence>MGEDEAKPAHSHGDRELCDAGLRLYTEALRKGRVSRADLAPAPCLIDMALVHPDPRDAAWMRPVPPATGLAHLLQPITREISERIRLSTALADSLAPLTAVASEDPNLAITVLEGVPRINATLDDAMTLATREILTAQPGSTRPLKALQQGLGHALPAIERGATVRHLYQHSARYCPHLRDYLARFPPGHPQVRTLEQSIERLIVVDRTVAFIPATRERDVALEIRHPALVTYLVQVYEVLWAQATPLTEQLPAVSPGTPVTAVQRSIARLLVEGNTDEVAARKLGISVRTCRSHIAKLTQALNASGRTHLGALLVQSGIAPAPAAAPPPTGVDPQG</sequence>
<name>A0ABW6FH86_9ACTN</name>
<evidence type="ECO:0000313" key="3">
    <source>
        <dbReference type="Proteomes" id="UP001598448"/>
    </source>
</evidence>
<keyword evidence="3" id="KW-1185">Reference proteome</keyword>
<dbReference type="InterPro" id="IPR036388">
    <property type="entry name" value="WH-like_DNA-bd_sf"/>
</dbReference>
<dbReference type="RefSeq" id="WP_386707813.1">
    <property type="nucleotide sequence ID" value="NZ_JBHXIJ010000008.1"/>
</dbReference>
<comment type="caution">
    <text evidence="2">The sequence shown here is derived from an EMBL/GenBank/DDBJ whole genome shotgun (WGS) entry which is preliminary data.</text>
</comment>
<feature type="domain" description="HTH luxR-type" evidence="1">
    <location>
        <begin position="254"/>
        <end position="319"/>
    </location>
</feature>